<proteinExistence type="predicted"/>
<dbReference type="Proteomes" id="UP000002549">
    <property type="component" value="Segment"/>
</dbReference>
<sequence length="180" mass="19912">MTNKNCDCRSADEESLMERRKSNWPDYEDSIAQLRASFWAGAVAGSSPDTKLLQGNEYVIPNPERIATSLHAQNVGKTSVVDSLFALGAAATVKRAKPYVLPDGFNTRAPLSPFQQLMRFGYAEYCIDDFAREKLSRVLFDSWKREAFDRVLRRNACQSKTLTCLSCGRTGLGVGCPCGA</sequence>
<name>Q6UYL5_9CAUD</name>
<evidence type="ECO:0000313" key="2">
    <source>
        <dbReference type="Proteomes" id="UP000002549"/>
    </source>
</evidence>
<keyword evidence="2" id="KW-1185">Reference proteome</keyword>
<dbReference type="RefSeq" id="NP_918959.1">
    <property type="nucleotide sequence ID" value="NC_005091.2"/>
</dbReference>
<reference evidence="1" key="1">
    <citation type="submission" date="2006-02" db="EMBL/GenBank/DDBJ databases">
        <title>Complete nucleotide sequence of BcepNazgul, a novel soil phage of Burkholderia cepacia genomovar VII.</title>
        <authorList>
            <person name="Summer E.J."/>
            <person name="Peek M.L."/>
            <person name="Haliburton J.R."/>
            <person name="Hall E."/>
            <person name="Heusinkveld K."/>
            <person name="Simser J."/>
            <person name="No E.G."/>
            <person name="Gonzalez C.F."/>
            <person name="Young R.F."/>
        </authorList>
    </citation>
    <scope>NUCLEOTIDE SEQUENCE [LARGE SCALE GENOMIC DNA]</scope>
</reference>
<dbReference type="GeneID" id="2559592"/>
<dbReference type="KEGG" id="vg:2559592"/>
<dbReference type="EMBL" id="AY357582">
    <property type="protein sequence ID" value="AAQ63326.1"/>
    <property type="molecule type" value="Genomic_DNA"/>
</dbReference>
<protein>
    <submittedName>
        <fullName evidence="1">Uncharacterized protein</fullName>
    </submittedName>
</protein>
<accession>Q6UYL5</accession>
<gene>
    <name evidence="1" type="ORF">Nazgul25</name>
</gene>
<organism evidence="1 2">
    <name type="scientific">Burkholderia phage BcepNazgul</name>
    <dbReference type="NCBI Taxonomy" id="242861"/>
    <lineage>
        <taxon>Viruses</taxon>
        <taxon>Duplodnaviria</taxon>
        <taxon>Heunggongvirae</taxon>
        <taxon>Uroviricota</taxon>
        <taxon>Caudoviricetes</taxon>
        <taxon>Casjensviridae</taxon>
        <taxon>Nazgulvirus</taxon>
        <taxon>Nazgulvirus bcepnazgul</taxon>
        <taxon>Burkholderia virus BcepNazgul</taxon>
    </lineage>
</organism>
<evidence type="ECO:0000313" key="1">
    <source>
        <dbReference type="EMBL" id="AAQ63326.1"/>
    </source>
</evidence>